<dbReference type="SUPFAM" id="SSF51445">
    <property type="entry name" value="(Trans)glycosidases"/>
    <property type="match status" value="1"/>
</dbReference>
<evidence type="ECO:0000256" key="11">
    <source>
        <dbReference type="ARBA" id="ARBA00023316"/>
    </source>
</evidence>
<evidence type="ECO:0000256" key="17">
    <source>
        <dbReference type="SAM" id="Phobius"/>
    </source>
</evidence>
<evidence type="ECO:0000256" key="9">
    <source>
        <dbReference type="ARBA" id="ARBA00023180"/>
    </source>
</evidence>
<reference evidence="19 20" key="1">
    <citation type="submission" date="2019-03" db="EMBL/GenBank/DDBJ databases">
        <title>Rhodosporidium diobovatum UCD-FST 08-225 genome sequencing, assembly, and annotation.</title>
        <authorList>
            <person name="Fakankun I.U."/>
            <person name="Fristensky B."/>
            <person name="Levin D.B."/>
        </authorList>
    </citation>
    <scope>NUCLEOTIDE SEQUENCE [LARGE SCALE GENOMIC DNA]</scope>
    <source>
        <strain evidence="19 20">UCD-FST 08-225</strain>
    </source>
</reference>
<feature type="region of interest" description="Disordered" evidence="16">
    <location>
        <begin position="106"/>
        <end position="130"/>
    </location>
</feature>
<dbReference type="EMBL" id="SOZI01000074">
    <property type="protein sequence ID" value="TNY20171.1"/>
    <property type="molecule type" value="Genomic_DNA"/>
</dbReference>
<comment type="caution">
    <text evidence="19">The sequence shown here is derived from an EMBL/GenBank/DDBJ whole genome shotgun (WGS) entry which is preliminary data.</text>
</comment>
<dbReference type="GO" id="GO:0071555">
    <property type="term" value="P:cell wall organization"/>
    <property type="evidence" value="ECO:0007669"/>
    <property type="project" value="UniProtKB-KW"/>
</dbReference>
<feature type="region of interest" description="Disordered" evidence="16">
    <location>
        <begin position="771"/>
        <end position="790"/>
    </location>
</feature>
<proteinExistence type="inferred from homology"/>
<evidence type="ECO:0000256" key="13">
    <source>
        <dbReference type="ARBA" id="ARBA00037126"/>
    </source>
</evidence>
<dbReference type="Gene3D" id="3.20.20.80">
    <property type="entry name" value="Glycosidases"/>
    <property type="match status" value="1"/>
</dbReference>
<keyword evidence="8 17" id="KW-0472">Membrane</keyword>
<dbReference type="AlphaFoldDB" id="A0A5C5FWS3"/>
<dbReference type="InterPro" id="IPR001547">
    <property type="entry name" value="Glyco_hydro_5"/>
</dbReference>
<dbReference type="InterPro" id="IPR050386">
    <property type="entry name" value="Glycosyl_hydrolase_5"/>
</dbReference>
<evidence type="ECO:0000256" key="3">
    <source>
        <dbReference type="ARBA" id="ARBA00022475"/>
    </source>
</evidence>
<dbReference type="FunFam" id="3.20.20.80:FF:000033">
    <property type="entry name" value="Glucan 1,3-beta-glucosidase A"/>
    <property type="match status" value="1"/>
</dbReference>
<comment type="similarity">
    <text evidence="2">Belongs to the glycosyl hydrolase 5 (cellulase A) family.</text>
</comment>
<dbReference type="GO" id="GO:0005886">
    <property type="term" value="C:plasma membrane"/>
    <property type="evidence" value="ECO:0007669"/>
    <property type="project" value="UniProtKB-SubCell"/>
</dbReference>
<evidence type="ECO:0000256" key="1">
    <source>
        <dbReference type="ARBA" id="ARBA00004401"/>
    </source>
</evidence>
<protein>
    <recommendedName>
        <fullName evidence="14">glucan 1,3-beta-glucosidase</fullName>
        <ecNumber evidence="14">3.2.1.58</ecNumber>
    </recommendedName>
    <alternativeName>
        <fullName evidence="15">Exo-1,3-beta-glucanase D</fullName>
    </alternativeName>
</protein>
<sequence length="790" mass="84862">MGLAAGGAGSGGVYLGVPTGAGSRNDSYSKEYASAEALGGAGAGGGLATLRKGGHGGGKGAGGAGGWWSRQSSRSRKLLIVGLVLLVLVIAAAVAIPVGIIKSRDNSGEAQRKADNDGTEQGIPTEVNPAPDWKTAAYGVNGSVVYLEDGSSFRYNNSFGGYWVSIPFNDTARAQRDVPALDEEWDYEKNLIQGVNIGGWLVLEPFIVPGMFEPFNTDGVNPGSADNKAIDEWTLSEQLGSNLSNAMREHYDTFITEKDFAEIAGAGLNWVRIPFGWWAIETWDGEPFLAGVAWEYILKAIGWARKYGLRVNLDFHALPGSQNGYNHSGKQGSINILSGAMGLANAQRVLDYIRTVTEFISQPAYRNVVPMFSVMNEPYAATIGVDPLRSFYVQIYDQMRAIGGTGKGNGPWITFHDGFINFGNTSVGGFEGLLNGWDRVSLDSHRYLCFDTQNEWSLGYQASLPCQYWSTNMNISTNEFGLTMGGEWSLAINDCGKWLNNVGNGERYEGTYYIPGNNTAPSSNFERVGDCAPWRDYSTWNQTTRDGLRLVAQTHMDALRHWFFWTWKTGYSTSLGMIANPMWNYQLGLQEGYVPSNPRTALGSCEAIGQEFGQTYSQVPAPTLAPWMTGGSGAGTFSDQAQYTQYSAWPPSSFGVTGGSTMGPYATPVSDLPTYTPTGSRITLAVDAQPTSFPSGYAASSVSIGNGWFQPSDSASFYQPVSGCSYPDPWSGAGVAIPTAAFCDGDAAAAQATDEAAAAADARMRKRFVKATPTARFVPTPPPTPAARRS</sequence>
<feature type="compositionally biased region" description="Basic and acidic residues" evidence="16">
    <location>
        <begin position="106"/>
        <end position="116"/>
    </location>
</feature>
<comment type="catalytic activity">
    <reaction evidence="12">
        <text>Successive hydrolysis of beta-D-glucose units from the non-reducing ends of (1-&gt;3)-beta-D-glucans, releasing alpha-glucose.</text>
        <dbReference type="EC" id="3.2.1.58"/>
    </reaction>
</comment>
<accession>A0A5C5FWS3</accession>
<dbReference type="PANTHER" id="PTHR31297">
    <property type="entry name" value="GLUCAN ENDO-1,6-BETA-GLUCOSIDASE B"/>
    <property type="match status" value="1"/>
</dbReference>
<evidence type="ECO:0000313" key="19">
    <source>
        <dbReference type="EMBL" id="TNY20171.1"/>
    </source>
</evidence>
<dbReference type="GO" id="GO:0009986">
    <property type="term" value="C:cell surface"/>
    <property type="evidence" value="ECO:0007669"/>
    <property type="project" value="TreeGrafter"/>
</dbReference>
<dbReference type="GO" id="GO:0005576">
    <property type="term" value="C:extracellular region"/>
    <property type="evidence" value="ECO:0007669"/>
    <property type="project" value="TreeGrafter"/>
</dbReference>
<comment type="function">
    <text evidence="13">Glucosidase involved in the degradation of cellulosic biomass. Active on lichenan.</text>
</comment>
<dbReference type="OrthoDB" id="62120at2759"/>
<name>A0A5C5FWS3_9BASI</name>
<comment type="subcellular location">
    <subcellularLocation>
        <location evidence="1">Cell membrane</location>
        <topology evidence="1">Single-pass type II membrane protein</topology>
    </subcellularLocation>
</comment>
<feature type="transmembrane region" description="Helical" evidence="17">
    <location>
        <begin position="78"/>
        <end position="101"/>
    </location>
</feature>
<evidence type="ECO:0000256" key="2">
    <source>
        <dbReference type="ARBA" id="ARBA00005641"/>
    </source>
</evidence>
<evidence type="ECO:0000256" key="5">
    <source>
        <dbReference type="ARBA" id="ARBA00022801"/>
    </source>
</evidence>
<evidence type="ECO:0000259" key="18">
    <source>
        <dbReference type="Pfam" id="PF00150"/>
    </source>
</evidence>
<evidence type="ECO:0000256" key="6">
    <source>
        <dbReference type="ARBA" id="ARBA00022968"/>
    </source>
</evidence>
<evidence type="ECO:0000256" key="4">
    <source>
        <dbReference type="ARBA" id="ARBA00022692"/>
    </source>
</evidence>
<dbReference type="STRING" id="5288.A0A5C5FWS3"/>
<evidence type="ECO:0000256" key="12">
    <source>
        <dbReference type="ARBA" id="ARBA00036824"/>
    </source>
</evidence>
<keyword evidence="4 17" id="KW-0812">Transmembrane</keyword>
<dbReference type="EC" id="3.2.1.58" evidence="14"/>
<evidence type="ECO:0000256" key="7">
    <source>
        <dbReference type="ARBA" id="ARBA00022989"/>
    </source>
</evidence>
<evidence type="ECO:0000256" key="16">
    <source>
        <dbReference type="SAM" id="MobiDB-lite"/>
    </source>
</evidence>
<evidence type="ECO:0000256" key="10">
    <source>
        <dbReference type="ARBA" id="ARBA00023295"/>
    </source>
</evidence>
<dbReference type="Pfam" id="PF00150">
    <property type="entry name" value="Cellulase"/>
    <property type="match status" value="1"/>
</dbReference>
<evidence type="ECO:0000256" key="15">
    <source>
        <dbReference type="ARBA" id="ARBA00041260"/>
    </source>
</evidence>
<dbReference type="Proteomes" id="UP000311382">
    <property type="component" value="Unassembled WGS sequence"/>
</dbReference>
<keyword evidence="20" id="KW-1185">Reference proteome</keyword>
<feature type="domain" description="Glycoside hydrolase family 5" evidence="18">
    <location>
        <begin position="251"/>
        <end position="457"/>
    </location>
</feature>
<evidence type="ECO:0000256" key="8">
    <source>
        <dbReference type="ARBA" id="ARBA00023136"/>
    </source>
</evidence>
<feature type="compositionally biased region" description="Pro residues" evidence="16">
    <location>
        <begin position="779"/>
        <end position="790"/>
    </location>
</feature>
<keyword evidence="10" id="KW-0326">Glycosidase</keyword>
<keyword evidence="3" id="KW-1003">Cell membrane</keyword>
<dbReference type="GO" id="GO:0004338">
    <property type="term" value="F:glucan exo-1,3-beta-glucosidase activity"/>
    <property type="evidence" value="ECO:0007669"/>
    <property type="project" value="UniProtKB-EC"/>
</dbReference>
<dbReference type="GO" id="GO:0009251">
    <property type="term" value="P:glucan catabolic process"/>
    <property type="evidence" value="ECO:0007669"/>
    <property type="project" value="TreeGrafter"/>
</dbReference>
<keyword evidence="6" id="KW-0735">Signal-anchor</keyword>
<dbReference type="PANTHER" id="PTHR31297:SF34">
    <property type="entry name" value="GLUCAN 1,3-BETA-GLUCOSIDASE 2"/>
    <property type="match status" value="1"/>
</dbReference>
<evidence type="ECO:0000313" key="20">
    <source>
        <dbReference type="Proteomes" id="UP000311382"/>
    </source>
</evidence>
<keyword evidence="9" id="KW-0325">Glycoprotein</keyword>
<keyword evidence="7 17" id="KW-1133">Transmembrane helix</keyword>
<keyword evidence="11" id="KW-0961">Cell wall biogenesis/degradation</keyword>
<keyword evidence="5 19" id="KW-0378">Hydrolase</keyword>
<gene>
    <name evidence="19" type="ORF">DMC30DRAFT_352736</name>
</gene>
<evidence type="ECO:0000256" key="14">
    <source>
        <dbReference type="ARBA" id="ARBA00038929"/>
    </source>
</evidence>
<dbReference type="InterPro" id="IPR017853">
    <property type="entry name" value="GH"/>
</dbReference>
<organism evidence="19 20">
    <name type="scientific">Rhodotorula diobovata</name>
    <dbReference type="NCBI Taxonomy" id="5288"/>
    <lineage>
        <taxon>Eukaryota</taxon>
        <taxon>Fungi</taxon>
        <taxon>Dikarya</taxon>
        <taxon>Basidiomycota</taxon>
        <taxon>Pucciniomycotina</taxon>
        <taxon>Microbotryomycetes</taxon>
        <taxon>Sporidiobolales</taxon>
        <taxon>Sporidiobolaceae</taxon>
        <taxon>Rhodotorula</taxon>
    </lineage>
</organism>